<evidence type="ECO:0000256" key="5">
    <source>
        <dbReference type="SAM" id="SignalP"/>
    </source>
</evidence>
<proteinExistence type="inferred from homology"/>
<dbReference type="AlphaFoldDB" id="A0A916JL34"/>
<dbReference type="InterPro" id="IPR000914">
    <property type="entry name" value="SBP_5_dom"/>
</dbReference>
<dbReference type="InterPro" id="IPR039424">
    <property type="entry name" value="SBP_5"/>
</dbReference>
<evidence type="ECO:0000256" key="4">
    <source>
        <dbReference type="ARBA" id="ARBA00022729"/>
    </source>
</evidence>
<dbReference type="KEGG" id="ptan:CRYO30217_01271"/>
<dbReference type="PIRSF" id="PIRSF002741">
    <property type="entry name" value="MppA"/>
    <property type="match status" value="1"/>
</dbReference>
<dbReference type="Gene3D" id="3.10.105.10">
    <property type="entry name" value="Dipeptide-binding Protein, Domain 3"/>
    <property type="match status" value="1"/>
</dbReference>
<dbReference type="EMBL" id="OU015584">
    <property type="protein sequence ID" value="CAG5080356.1"/>
    <property type="molecule type" value="Genomic_DNA"/>
</dbReference>
<dbReference type="InterPro" id="IPR030678">
    <property type="entry name" value="Peptide/Ni-bd"/>
</dbReference>
<feature type="signal peptide" evidence="5">
    <location>
        <begin position="1"/>
        <end position="23"/>
    </location>
</feature>
<dbReference type="PROSITE" id="PS51257">
    <property type="entry name" value="PROKAR_LIPOPROTEIN"/>
    <property type="match status" value="1"/>
</dbReference>
<evidence type="ECO:0000259" key="6">
    <source>
        <dbReference type="Pfam" id="PF00496"/>
    </source>
</evidence>
<sequence length="549" mass="62751">MKKLSLGVAVLILLFFAGCGSKTDEVENNGMLFRYNEPAGLKTLDPAKVVRFEDFIAVGNLFNGLVTLDKDMVVQPDLADYWTVSQDGTEYTFYLRKGVVFHDSKYFKEGTRVLDAYDVVYSYLRIMDPEFGSPGKYVFANVDRGKKSNYKGIVAVDDFTVKIFLKRPQPSFLYQLSLPYGFIVPHEVVDAEGEMFGLNPVGTGPFKLVKWKRDVKLVLGKHENYFEVDDQGNPLPYLDAVSVSFIGDKHSELVQFKNGNFEMISGLNEGEKDDILDLNGELVPDLQEEHYLIKTPWLYTEYLGILVDSDIDLGENQILMNRKVRQAIGYAIDRKGLIKYIRNGVGVPASTGFVPEGMPDYASYAIDGFEYDLDKAKKLLLESGYADVNNKPKITLRATVDYKGMCEYLQKQLDDLGLDVQIDIIEGSYMNTTIAQFETNFYRKSWIADFPDAINYFQLFYSKNFYPENGLNYTHFSDPTYDEFYEKALVEDSVELRYSYYKQMHQILHEQAPVIPIYYGETLRFYNKSVSGVESNALNMLDLTRVKVK</sequence>
<evidence type="ECO:0000256" key="1">
    <source>
        <dbReference type="ARBA" id="ARBA00004196"/>
    </source>
</evidence>
<evidence type="ECO:0000256" key="3">
    <source>
        <dbReference type="ARBA" id="ARBA00022448"/>
    </source>
</evidence>
<dbReference type="GO" id="GO:0015833">
    <property type="term" value="P:peptide transport"/>
    <property type="evidence" value="ECO:0007669"/>
    <property type="project" value="TreeGrafter"/>
</dbReference>
<comment type="similarity">
    <text evidence="2">Belongs to the bacterial solute-binding protein 5 family.</text>
</comment>
<dbReference type="GO" id="GO:1904680">
    <property type="term" value="F:peptide transmembrane transporter activity"/>
    <property type="evidence" value="ECO:0007669"/>
    <property type="project" value="TreeGrafter"/>
</dbReference>
<reference evidence="7" key="1">
    <citation type="submission" date="2021-04" db="EMBL/GenBank/DDBJ databases">
        <authorList>
            <person name="Rodrigo-Torres L."/>
            <person name="Arahal R. D."/>
            <person name="Lucena T."/>
        </authorList>
    </citation>
    <scope>NUCLEOTIDE SEQUENCE</scope>
    <source>
        <strain evidence="7">AS29M-1</strain>
    </source>
</reference>
<gene>
    <name evidence="7" type="primary">dppE</name>
    <name evidence="7" type="ORF">CRYO30217_01271</name>
</gene>
<dbReference type="Gene3D" id="3.90.76.10">
    <property type="entry name" value="Dipeptide-binding Protein, Domain 1"/>
    <property type="match status" value="1"/>
</dbReference>
<organism evidence="7 8">
    <name type="scientific">Parvicella tangerina</name>
    <dbReference type="NCBI Taxonomy" id="2829795"/>
    <lineage>
        <taxon>Bacteria</taxon>
        <taxon>Pseudomonadati</taxon>
        <taxon>Bacteroidota</taxon>
        <taxon>Flavobacteriia</taxon>
        <taxon>Flavobacteriales</taxon>
        <taxon>Parvicellaceae</taxon>
        <taxon>Parvicella</taxon>
    </lineage>
</organism>
<comment type="subcellular location">
    <subcellularLocation>
        <location evidence="1">Cell envelope</location>
    </subcellularLocation>
</comment>
<accession>A0A916JL34</accession>
<dbReference type="CDD" id="cd00995">
    <property type="entry name" value="PBP2_NikA_DppA_OppA_like"/>
    <property type="match status" value="1"/>
</dbReference>
<dbReference type="RefSeq" id="WP_258541480.1">
    <property type="nucleotide sequence ID" value="NZ_OU015584.1"/>
</dbReference>
<dbReference type="GO" id="GO:0043190">
    <property type="term" value="C:ATP-binding cassette (ABC) transporter complex"/>
    <property type="evidence" value="ECO:0007669"/>
    <property type="project" value="InterPro"/>
</dbReference>
<dbReference type="PANTHER" id="PTHR30290">
    <property type="entry name" value="PERIPLASMIC BINDING COMPONENT OF ABC TRANSPORTER"/>
    <property type="match status" value="1"/>
</dbReference>
<name>A0A916JL34_9FLAO</name>
<dbReference type="Proteomes" id="UP000683507">
    <property type="component" value="Chromosome"/>
</dbReference>
<keyword evidence="4 5" id="KW-0732">Signal</keyword>
<dbReference type="PANTHER" id="PTHR30290:SF10">
    <property type="entry name" value="PERIPLASMIC OLIGOPEPTIDE-BINDING PROTEIN-RELATED"/>
    <property type="match status" value="1"/>
</dbReference>
<dbReference type="GO" id="GO:0030288">
    <property type="term" value="C:outer membrane-bounded periplasmic space"/>
    <property type="evidence" value="ECO:0007669"/>
    <property type="project" value="UniProtKB-ARBA"/>
</dbReference>
<feature type="domain" description="Solute-binding protein family 5" evidence="6">
    <location>
        <begin position="74"/>
        <end position="464"/>
    </location>
</feature>
<evidence type="ECO:0000313" key="8">
    <source>
        <dbReference type="Proteomes" id="UP000683507"/>
    </source>
</evidence>
<dbReference type="Pfam" id="PF00496">
    <property type="entry name" value="SBP_bac_5"/>
    <property type="match status" value="1"/>
</dbReference>
<keyword evidence="8" id="KW-1185">Reference proteome</keyword>
<protein>
    <submittedName>
        <fullName evidence="7">Dipeptide-binding protein DppE</fullName>
    </submittedName>
</protein>
<dbReference type="SUPFAM" id="SSF53850">
    <property type="entry name" value="Periplasmic binding protein-like II"/>
    <property type="match status" value="1"/>
</dbReference>
<keyword evidence="3" id="KW-0813">Transport</keyword>
<evidence type="ECO:0000313" key="7">
    <source>
        <dbReference type="EMBL" id="CAG5080356.1"/>
    </source>
</evidence>
<dbReference type="Gene3D" id="3.40.190.10">
    <property type="entry name" value="Periplasmic binding protein-like II"/>
    <property type="match status" value="1"/>
</dbReference>
<evidence type="ECO:0000256" key="2">
    <source>
        <dbReference type="ARBA" id="ARBA00005695"/>
    </source>
</evidence>
<feature type="chain" id="PRO_5037019741" evidence="5">
    <location>
        <begin position="24"/>
        <end position="549"/>
    </location>
</feature>